<dbReference type="EMBL" id="BJXR01000002">
    <property type="protein sequence ID" value="GEN05051.1"/>
    <property type="molecule type" value="Genomic_DNA"/>
</dbReference>
<evidence type="ECO:0000256" key="1">
    <source>
        <dbReference type="SAM" id="MobiDB-lite"/>
    </source>
</evidence>
<dbReference type="NCBIfam" id="NF041940">
    <property type="entry name" value="choice_anch_X"/>
    <property type="match status" value="1"/>
</dbReference>
<reference evidence="3 4" key="1">
    <citation type="submission" date="2016-10" db="EMBL/GenBank/DDBJ databases">
        <authorList>
            <person name="Varghese N."/>
            <person name="Submissions S."/>
        </authorList>
    </citation>
    <scope>NUCLEOTIDE SEQUENCE [LARGE SCALE GENOMIC DNA]</scope>
    <source>
        <strain evidence="3 4">DSM 16525</strain>
    </source>
</reference>
<feature type="region of interest" description="Disordered" evidence="1">
    <location>
        <begin position="1"/>
        <end position="21"/>
    </location>
</feature>
<accession>A0A511SSZ8</accession>
<evidence type="ECO:0000313" key="3">
    <source>
        <dbReference type="EMBL" id="SET19614.1"/>
    </source>
</evidence>
<protein>
    <submittedName>
        <fullName evidence="2">Uncharacterized protein</fullName>
    </submittedName>
</protein>
<organism evidence="2 5">
    <name type="scientific">Myxococcus fulvus</name>
    <dbReference type="NCBI Taxonomy" id="33"/>
    <lineage>
        <taxon>Bacteria</taxon>
        <taxon>Pseudomonadati</taxon>
        <taxon>Myxococcota</taxon>
        <taxon>Myxococcia</taxon>
        <taxon>Myxococcales</taxon>
        <taxon>Cystobacterineae</taxon>
        <taxon>Myxococcaceae</taxon>
        <taxon>Myxococcus</taxon>
    </lineage>
</organism>
<reference evidence="2 5" key="2">
    <citation type="submission" date="2019-07" db="EMBL/GenBank/DDBJ databases">
        <title>Whole genome shotgun sequence of Myxococcus fulvus NBRC 100333.</title>
        <authorList>
            <person name="Hosoyama A."/>
            <person name="Uohara A."/>
            <person name="Ohji S."/>
            <person name="Ichikawa N."/>
        </authorList>
    </citation>
    <scope>NUCLEOTIDE SEQUENCE [LARGE SCALE GENOMIC DNA]</scope>
    <source>
        <strain evidence="2 5">NBRC 100333</strain>
    </source>
</reference>
<evidence type="ECO:0000313" key="4">
    <source>
        <dbReference type="Proteomes" id="UP000183760"/>
    </source>
</evidence>
<dbReference type="Proteomes" id="UP000183760">
    <property type="component" value="Unassembled WGS sequence"/>
</dbReference>
<dbReference type="AlphaFoldDB" id="A0A511SSZ8"/>
<evidence type="ECO:0000313" key="2">
    <source>
        <dbReference type="EMBL" id="GEN05051.1"/>
    </source>
</evidence>
<sequence>MERIGDGVGLAQGPSPNAQGTHVSVVNLEQRERLARREMWAERLARAKETLESYVASTRYPPQSRSIRDHPDQVVLAEPERTRPLSREHTDVQLRLKQDRVFVVGDEVVLFSVSCEDAHRAPRPCEVLSATAREADHMPGAGGMPAVPVAFTDDGAAGDALAGDGVFTGRFQPSKQGFPLYSGTLRVDAQVRSGRAEGSAFLDILYTPTPPAVLTGKVREVVEDGSLSLYLGIEVRKAGRYVVAGRLDDERGEPFAHVSFNEELKEGAREVKLSVFGKLVLDDAPTFPLQLRDVEGFLLKESGDPDRELMATQRGYLHTTQVYPSSVFSPSEWQGEQRLRYIDEYQRQVDEAQRQYDSTFEGPSEKRP</sequence>
<dbReference type="EMBL" id="FOIB01000001">
    <property type="protein sequence ID" value="SET19614.1"/>
    <property type="molecule type" value="Genomic_DNA"/>
</dbReference>
<name>A0A511SSZ8_MYXFU</name>
<dbReference type="Proteomes" id="UP000321514">
    <property type="component" value="Unassembled WGS sequence"/>
</dbReference>
<evidence type="ECO:0000313" key="5">
    <source>
        <dbReference type="Proteomes" id="UP000321514"/>
    </source>
</evidence>
<feature type="compositionally biased region" description="Gly residues" evidence="1">
    <location>
        <begin position="1"/>
        <end position="10"/>
    </location>
</feature>
<gene>
    <name evidence="2" type="ORF">MFU01_00880</name>
    <name evidence="3" type="ORF">SAMN05443572_1011405</name>
</gene>
<comment type="caution">
    <text evidence="2">The sequence shown here is derived from an EMBL/GenBank/DDBJ whole genome shotgun (WGS) entry which is preliminary data.</text>
</comment>
<proteinExistence type="predicted"/>
<keyword evidence="4" id="KW-1185">Reference proteome</keyword>